<dbReference type="Gene3D" id="3.90.79.20">
    <property type="match status" value="1"/>
</dbReference>
<evidence type="ECO:0000256" key="1">
    <source>
        <dbReference type="ARBA" id="ARBA00001946"/>
    </source>
</evidence>
<comment type="cofactor">
    <cofactor evidence="2">
        <name>Zn(2+)</name>
        <dbReference type="ChEBI" id="CHEBI:29105"/>
    </cofactor>
</comment>
<dbReference type="eggNOG" id="COG2816">
    <property type="taxonomic scope" value="Bacteria"/>
</dbReference>
<dbReference type="SUPFAM" id="SSF55811">
    <property type="entry name" value="Nudix"/>
    <property type="match status" value="1"/>
</dbReference>
<name>A0A1H1UW89_9CELL</name>
<dbReference type="Gene3D" id="3.90.79.10">
    <property type="entry name" value="Nucleoside Triphosphate Pyrophosphohydrolase"/>
    <property type="match status" value="1"/>
</dbReference>
<dbReference type="InterPro" id="IPR015375">
    <property type="entry name" value="NADH_PPase-like_N"/>
</dbReference>
<dbReference type="STRING" id="545619.SAMN04489860_2317"/>
<keyword evidence="8" id="KW-0520">NAD</keyword>
<comment type="catalytic activity">
    <reaction evidence="9">
        <text>a 5'-end NAD(+)-phospho-ribonucleoside in mRNA + H2O = a 5'-end phospho-adenosine-phospho-ribonucleoside in mRNA + beta-nicotinamide D-ribonucleotide + 2 H(+)</text>
        <dbReference type="Rhea" id="RHEA:60876"/>
        <dbReference type="Rhea" id="RHEA-COMP:15698"/>
        <dbReference type="Rhea" id="RHEA-COMP:15719"/>
        <dbReference type="ChEBI" id="CHEBI:14649"/>
        <dbReference type="ChEBI" id="CHEBI:15377"/>
        <dbReference type="ChEBI" id="CHEBI:15378"/>
        <dbReference type="ChEBI" id="CHEBI:144029"/>
        <dbReference type="ChEBI" id="CHEBI:144051"/>
    </reaction>
    <physiologicalReaction direction="left-to-right" evidence="9">
        <dbReference type="Rhea" id="RHEA:60877"/>
    </physiologicalReaction>
</comment>
<reference evidence="13" key="1">
    <citation type="submission" date="2016-10" db="EMBL/GenBank/DDBJ databases">
        <authorList>
            <person name="Varghese N."/>
            <person name="Submissions S."/>
        </authorList>
    </citation>
    <scope>NUCLEOTIDE SEQUENCE [LARGE SCALE GENOMIC DNA]</scope>
    <source>
        <strain evidence="13">DSM 22126</strain>
    </source>
</reference>
<dbReference type="InterPro" id="IPR015797">
    <property type="entry name" value="NUDIX_hydrolase-like_dom_sf"/>
</dbReference>
<dbReference type="EC" id="3.6.1.22" evidence="4"/>
<evidence type="ECO:0000313" key="13">
    <source>
        <dbReference type="Proteomes" id="UP000185663"/>
    </source>
</evidence>
<dbReference type="AlphaFoldDB" id="A0A1H1UW89"/>
<evidence type="ECO:0000256" key="7">
    <source>
        <dbReference type="ARBA" id="ARBA00022842"/>
    </source>
</evidence>
<dbReference type="PANTHER" id="PTHR42904">
    <property type="entry name" value="NUDIX HYDROLASE, NUDC SUBFAMILY"/>
    <property type="match status" value="1"/>
</dbReference>
<keyword evidence="6" id="KW-0378">Hydrolase</keyword>
<dbReference type="GO" id="GO:0019677">
    <property type="term" value="P:NAD+ catabolic process"/>
    <property type="evidence" value="ECO:0007669"/>
    <property type="project" value="TreeGrafter"/>
</dbReference>
<keyword evidence="5" id="KW-0479">Metal-binding</keyword>
<accession>A0A1H1UW89</accession>
<protein>
    <recommendedName>
        <fullName evidence="4">NAD(+) diphosphatase</fullName>
        <ecNumber evidence="4">3.6.1.22</ecNumber>
    </recommendedName>
</protein>
<dbReference type="InterPro" id="IPR050241">
    <property type="entry name" value="NAD-cap_RNA_hydrolase_NudC"/>
</dbReference>
<dbReference type="Proteomes" id="UP000185663">
    <property type="component" value="Chromosome I"/>
</dbReference>
<dbReference type="PROSITE" id="PS51462">
    <property type="entry name" value="NUDIX"/>
    <property type="match status" value="1"/>
</dbReference>
<dbReference type="GO" id="GO:0046872">
    <property type="term" value="F:metal ion binding"/>
    <property type="evidence" value="ECO:0007669"/>
    <property type="project" value="UniProtKB-KW"/>
</dbReference>
<comment type="cofactor">
    <cofactor evidence="1">
        <name>Mg(2+)</name>
        <dbReference type="ChEBI" id="CHEBI:18420"/>
    </cofactor>
</comment>
<evidence type="ECO:0000256" key="6">
    <source>
        <dbReference type="ARBA" id="ARBA00022801"/>
    </source>
</evidence>
<feature type="domain" description="Nudix hydrolase" evidence="11">
    <location>
        <begin position="170"/>
        <end position="294"/>
    </location>
</feature>
<evidence type="ECO:0000256" key="3">
    <source>
        <dbReference type="ARBA" id="ARBA00009595"/>
    </source>
</evidence>
<evidence type="ECO:0000256" key="4">
    <source>
        <dbReference type="ARBA" id="ARBA00012381"/>
    </source>
</evidence>
<keyword evidence="7" id="KW-0460">Magnesium</keyword>
<dbReference type="Pfam" id="PF09297">
    <property type="entry name" value="Zn_ribbon_NUD"/>
    <property type="match status" value="1"/>
</dbReference>
<dbReference type="InterPro" id="IPR015376">
    <property type="entry name" value="Znr_NADH_PPase"/>
</dbReference>
<evidence type="ECO:0000256" key="9">
    <source>
        <dbReference type="ARBA" id="ARBA00023679"/>
    </source>
</evidence>
<dbReference type="Pfam" id="PF09296">
    <property type="entry name" value="NUDIX-like"/>
    <property type="match status" value="1"/>
</dbReference>
<dbReference type="EMBL" id="LT629776">
    <property type="protein sequence ID" value="SDS76745.1"/>
    <property type="molecule type" value="Genomic_DNA"/>
</dbReference>
<sequence length="310" mass="33695">MESSLPSTPARDLPSTVDRAGERREEPGLVARCREDGTTRVVVVRSGAVLVDDDGGVLHAASELRDLPDDAERWVFLGLRVDDGAPLLAYRKNPDGEEHAPVEADAENWATVRGLVPSLDGGDAEVVLTAVALDNWHATHGRCPRCGTPTTVTHAGWVRRCVQDGSDHYPRTDPAVIMAVLDAEDRLLLGHAVRWPPGRFSTLAGYVEPGESLENAVRREVLEEVGVVVGDVVYRGSQPWPFPASLMLGFFARATTSALRPDRVEITEARWFTRPELLASVESGDVTLPTRSSIARALIEEWFGAALPGR</sequence>
<evidence type="ECO:0000256" key="8">
    <source>
        <dbReference type="ARBA" id="ARBA00023027"/>
    </source>
</evidence>
<feature type="region of interest" description="Disordered" evidence="10">
    <location>
        <begin position="1"/>
        <end position="27"/>
    </location>
</feature>
<dbReference type="RefSeq" id="WP_083372592.1">
    <property type="nucleotide sequence ID" value="NZ_LT629776.1"/>
</dbReference>
<evidence type="ECO:0000256" key="10">
    <source>
        <dbReference type="SAM" id="MobiDB-lite"/>
    </source>
</evidence>
<comment type="similarity">
    <text evidence="3">Belongs to the Nudix hydrolase family. NudC subfamily.</text>
</comment>
<organism evidence="12 13">
    <name type="scientific">Paraoerskovia marina</name>
    <dbReference type="NCBI Taxonomy" id="545619"/>
    <lineage>
        <taxon>Bacteria</taxon>
        <taxon>Bacillati</taxon>
        <taxon>Actinomycetota</taxon>
        <taxon>Actinomycetes</taxon>
        <taxon>Micrococcales</taxon>
        <taxon>Cellulomonadaceae</taxon>
        <taxon>Paraoerskovia</taxon>
    </lineage>
</organism>
<dbReference type="OrthoDB" id="9791656at2"/>
<proteinExistence type="inferred from homology"/>
<dbReference type="PROSITE" id="PS00893">
    <property type="entry name" value="NUDIX_BOX"/>
    <property type="match status" value="1"/>
</dbReference>
<dbReference type="GO" id="GO:0005829">
    <property type="term" value="C:cytosol"/>
    <property type="evidence" value="ECO:0007669"/>
    <property type="project" value="TreeGrafter"/>
</dbReference>
<gene>
    <name evidence="12" type="ORF">SAMN04489860_2317</name>
</gene>
<dbReference type="Pfam" id="PF00293">
    <property type="entry name" value="NUDIX"/>
    <property type="match status" value="1"/>
</dbReference>
<evidence type="ECO:0000259" key="11">
    <source>
        <dbReference type="PROSITE" id="PS51462"/>
    </source>
</evidence>
<dbReference type="CDD" id="cd03429">
    <property type="entry name" value="NUDIX_NADH_pyrophosphatase_Nudt13"/>
    <property type="match status" value="1"/>
</dbReference>
<dbReference type="GO" id="GO:0035529">
    <property type="term" value="F:NADH pyrophosphatase activity"/>
    <property type="evidence" value="ECO:0007669"/>
    <property type="project" value="TreeGrafter"/>
</dbReference>
<evidence type="ECO:0000256" key="5">
    <source>
        <dbReference type="ARBA" id="ARBA00022723"/>
    </source>
</evidence>
<dbReference type="NCBIfam" id="NF001299">
    <property type="entry name" value="PRK00241.1"/>
    <property type="match status" value="1"/>
</dbReference>
<dbReference type="PANTHER" id="PTHR42904:SF6">
    <property type="entry name" value="NAD-CAPPED RNA HYDROLASE NUDT12"/>
    <property type="match status" value="1"/>
</dbReference>
<dbReference type="InterPro" id="IPR020084">
    <property type="entry name" value="NUDIX_hydrolase_CS"/>
</dbReference>
<keyword evidence="13" id="KW-1185">Reference proteome</keyword>
<evidence type="ECO:0000256" key="2">
    <source>
        <dbReference type="ARBA" id="ARBA00001947"/>
    </source>
</evidence>
<dbReference type="InterPro" id="IPR000086">
    <property type="entry name" value="NUDIX_hydrolase_dom"/>
</dbReference>
<dbReference type="GO" id="GO:0006742">
    <property type="term" value="P:NADP+ catabolic process"/>
    <property type="evidence" value="ECO:0007669"/>
    <property type="project" value="TreeGrafter"/>
</dbReference>
<dbReference type="InterPro" id="IPR049734">
    <property type="entry name" value="NudC-like_C"/>
</dbReference>
<evidence type="ECO:0000313" key="12">
    <source>
        <dbReference type="EMBL" id="SDS76745.1"/>
    </source>
</evidence>